<sequence>MIELIVIPRAIGIATIDLVSIAEAATRPDHFGGTVMRSRDDIGLATSTDRQEAEIEIFASLSR</sequence>
<dbReference type="RefSeq" id="WP_058122128.1">
    <property type="nucleotide sequence ID" value="NZ_CYUE01000014.1"/>
</dbReference>
<protein>
    <submittedName>
        <fullName evidence="1">Uncharacterized protein</fullName>
    </submittedName>
</protein>
<dbReference type="AlphaFoldDB" id="A0A0P1IQE8"/>
<dbReference type="EMBL" id="CYUE01000014">
    <property type="protein sequence ID" value="CUK25807.1"/>
    <property type="molecule type" value="Genomic_DNA"/>
</dbReference>
<name>A0A0P1IQE8_9RHOB</name>
<organism evidence="1 2">
    <name type="scientific">Cognatishimia activa</name>
    <dbReference type="NCBI Taxonomy" id="1715691"/>
    <lineage>
        <taxon>Bacteria</taxon>
        <taxon>Pseudomonadati</taxon>
        <taxon>Pseudomonadota</taxon>
        <taxon>Alphaproteobacteria</taxon>
        <taxon>Rhodobacterales</taxon>
        <taxon>Paracoccaceae</taxon>
        <taxon>Cognatishimia</taxon>
    </lineage>
</organism>
<accession>A0A0P1IQE8</accession>
<proteinExistence type="predicted"/>
<keyword evidence="2" id="KW-1185">Reference proteome</keyword>
<dbReference type="Proteomes" id="UP000051184">
    <property type="component" value="Unassembled WGS sequence"/>
</dbReference>
<reference evidence="2" key="1">
    <citation type="submission" date="2015-09" db="EMBL/GenBank/DDBJ databases">
        <authorList>
            <person name="Rodrigo-Torres Lidia"/>
            <person name="Arahal R.David."/>
        </authorList>
    </citation>
    <scope>NUCLEOTIDE SEQUENCE [LARGE SCALE GENOMIC DNA]</scope>
    <source>
        <strain evidence="2">CECT 5114</strain>
    </source>
</reference>
<gene>
    <name evidence="1" type="ORF">TA5114_01611</name>
</gene>
<evidence type="ECO:0000313" key="1">
    <source>
        <dbReference type="EMBL" id="CUK25807.1"/>
    </source>
</evidence>
<evidence type="ECO:0000313" key="2">
    <source>
        <dbReference type="Proteomes" id="UP000051184"/>
    </source>
</evidence>